<keyword evidence="8" id="KW-1185">Reference proteome</keyword>
<feature type="compositionally biased region" description="Polar residues" evidence="4">
    <location>
        <begin position="37"/>
        <end position="46"/>
    </location>
</feature>
<keyword evidence="2" id="KW-0813">Transport</keyword>
<dbReference type="Gene3D" id="3.40.190.10">
    <property type="entry name" value="Periplasmic binding protein-like II"/>
    <property type="match status" value="2"/>
</dbReference>
<evidence type="ECO:0000313" key="7">
    <source>
        <dbReference type="EMBL" id="MFI2476422.1"/>
    </source>
</evidence>
<dbReference type="InterPro" id="IPR051455">
    <property type="entry name" value="Bact_solute-bind_prot3"/>
</dbReference>
<evidence type="ECO:0000256" key="1">
    <source>
        <dbReference type="ARBA" id="ARBA00010333"/>
    </source>
</evidence>
<feature type="region of interest" description="Disordered" evidence="4">
    <location>
        <begin position="37"/>
        <end position="86"/>
    </location>
</feature>
<accession>A0ABW7X5M4</accession>
<dbReference type="EMBL" id="JBIRYO010000016">
    <property type="protein sequence ID" value="MFI2476422.1"/>
    <property type="molecule type" value="Genomic_DNA"/>
</dbReference>
<evidence type="ECO:0000256" key="2">
    <source>
        <dbReference type="ARBA" id="ARBA00022448"/>
    </source>
</evidence>
<dbReference type="PROSITE" id="PS51257">
    <property type="entry name" value="PROKAR_LIPOPROTEIN"/>
    <property type="match status" value="1"/>
</dbReference>
<feature type="signal peptide" evidence="5">
    <location>
        <begin position="1"/>
        <end position="29"/>
    </location>
</feature>
<sequence>MNTSSTRTTPTSTARGLLAAALAATAFLAGCASSIGTQDSTRSGSYTEPPLPAKAIPVETDTPLPNPNDQQCGDPTASLRPTGSGVAAGGPTIDAIRARGRLLVGLDTGSNLFSFRDPVSGTIVGFDVDIAREIARDLLGSPDLIEYRILGSADRERALQEHTVDVVAKTMTITCERRTKIAFSTVYLRADQRVLAMKNSGITGAADLAGKRVCVVLGTTSLDRIRREQPAATLLTVPTWADCLVVLQQRQVDAVSTDDAILAGLAAQDPYTEMVGDSISAEPYGIGIAKEADDLVRFVNGTLERLRTDGTWVQIHERWLAALDPTPTPPAPTYQD</sequence>
<organism evidence="7 8">
    <name type="scientific">Nocardia xishanensis</name>
    <dbReference type="NCBI Taxonomy" id="238964"/>
    <lineage>
        <taxon>Bacteria</taxon>
        <taxon>Bacillati</taxon>
        <taxon>Actinomycetota</taxon>
        <taxon>Actinomycetes</taxon>
        <taxon>Mycobacteriales</taxon>
        <taxon>Nocardiaceae</taxon>
        <taxon>Nocardia</taxon>
    </lineage>
</organism>
<dbReference type="SMART" id="SM00062">
    <property type="entry name" value="PBPb"/>
    <property type="match status" value="1"/>
</dbReference>
<comment type="similarity">
    <text evidence="1">Belongs to the bacterial solute-binding protein 3 family.</text>
</comment>
<comment type="caution">
    <text evidence="7">The sequence shown here is derived from an EMBL/GenBank/DDBJ whole genome shotgun (WGS) entry which is preliminary data.</text>
</comment>
<dbReference type="InterPro" id="IPR001638">
    <property type="entry name" value="Solute-binding_3/MltF_N"/>
</dbReference>
<dbReference type="RefSeq" id="WP_357406126.1">
    <property type="nucleotide sequence ID" value="NZ_JBEYCD010000007.1"/>
</dbReference>
<dbReference type="CDD" id="cd13690">
    <property type="entry name" value="PBP2_GluB"/>
    <property type="match status" value="1"/>
</dbReference>
<dbReference type="Pfam" id="PF00497">
    <property type="entry name" value="SBP_bac_3"/>
    <property type="match status" value="1"/>
</dbReference>
<gene>
    <name evidence="7" type="ORF">ACH49W_23830</name>
</gene>
<feature type="domain" description="Solute-binding protein family 3/N-terminal" evidence="6">
    <location>
        <begin position="101"/>
        <end position="323"/>
    </location>
</feature>
<name>A0ABW7X5M4_9NOCA</name>
<protein>
    <submittedName>
        <fullName evidence="7">Glutamate ABC transporter substrate-binding protein</fullName>
    </submittedName>
</protein>
<proteinExistence type="inferred from homology"/>
<evidence type="ECO:0000256" key="3">
    <source>
        <dbReference type="ARBA" id="ARBA00022729"/>
    </source>
</evidence>
<evidence type="ECO:0000313" key="8">
    <source>
        <dbReference type="Proteomes" id="UP001611415"/>
    </source>
</evidence>
<evidence type="ECO:0000259" key="6">
    <source>
        <dbReference type="SMART" id="SM00062"/>
    </source>
</evidence>
<evidence type="ECO:0000256" key="4">
    <source>
        <dbReference type="SAM" id="MobiDB-lite"/>
    </source>
</evidence>
<dbReference type="PANTHER" id="PTHR30085:SF6">
    <property type="entry name" value="ABC TRANSPORTER GLUTAMINE-BINDING PROTEIN GLNH"/>
    <property type="match status" value="1"/>
</dbReference>
<evidence type="ECO:0000256" key="5">
    <source>
        <dbReference type="SAM" id="SignalP"/>
    </source>
</evidence>
<reference evidence="7 8" key="1">
    <citation type="submission" date="2024-10" db="EMBL/GenBank/DDBJ databases">
        <title>The Natural Products Discovery Center: Release of the First 8490 Sequenced Strains for Exploring Actinobacteria Biosynthetic Diversity.</title>
        <authorList>
            <person name="Kalkreuter E."/>
            <person name="Kautsar S.A."/>
            <person name="Yang D."/>
            <person name="Bader C.D."/>
            <person name="Teijaro C.N."/>
            <person name="Fluegel L."/>
            <person name="Davis C.M."/>
            <person name="Simpson J.R."/>
            <person name="Lauterbach L."/>
            <person name="Steele A.D."/>
            <person name="Gui C."/>
            <person name="Meng S."/>
            <person name="Li G."/>
            <person name="Viehrig K."/>
            <person name="Ye F."/>
            <person name="Su P."/>
            <person name="Kiefer A.F."/>
            <person name="Nichols A."/>
            <person name="Cepeda A.J."/>
            <person name="Yan W."/>
            <person name="Fan B."/>
            <person name="Jiang Y."/>
            <person name="Adhikari A."/>
            <person name="Zheng C.-J."/>
            <person name="Schuster L."/>
            <person name="Cowan T.M."/>
            <person name="Smanski M.J."/>
            <person name="Chevrette M.G."/>
            <person name="De Carvalho L.P.S."/>
            <person name="Shen B."/>
        </authorList>
    </citation>
    <scope>NUCLEOTIDE SEQUENCE [LARGE SCALE GENOMIC DNA]</scope>
    <source>
        <strain evidence="7 8">NPDC019275</strain>
    </source>
</reference>
<dbReference type="Proteomes" id="UP001611415">
    <property type="component" value="Unassembled WGS sequence"/>
</dbReference>
<keyword evidence="3 5" id="KW-0732">Signal</keyword>
<dbReference type="SUPFAM" id="SSF53850">
    <property type="entry name" value="Periplasmic binding protein-like II"/>
    <property type="match status" value="1"/>
</dbReference>
<dbReference type="PANTHER" id="PTHR30085">
    <property type="entry name" value="AMINO ACID ABC TRANSPORTER PERMEASE"/>
    <property type="match status" value="1"/>
</dbReference>
<feature type="chain" id="PRO_5046520471" evidence="5">
    <location>
        <begin position="30"/>
        <end position="336"/>
    </location>
</feature>